<comment type="caution">
    <text evidence="2">The sequence shown here is derived from an EMBL/GenBank/DDBJ whole genome shotgun (WGS) entry which is preliminary data.</text>
</comment>
<evidence type="ECO:0000313" key="3">
    <source>
        <dbReference type="Proteomes" id="UP001189429"/>
    </source>
</evidence>
<sequence>REVLRGLYKTDGSDLWDGGAGGEEEPGTPKTERLTQGIIGLLLDLAVPVCGYFGVMHSNRQLTCCFCSCNLFRGLWAVVALSKPHVGGLDGQVEANLANLRSLALLILCCAAFWYGHHLYQLLSHERHPVYLMRPLVGEVVVGGPPRPSGPGAEPSRGGIPPARTADSGETTVGAAYASGGSA</sequence>
<proteinExistence type="predicted"/>
<name>A0ABN9WEF5_9DINO</name>
<dbReference type="EMBL" id="CAUYUJ010018391">
    <property type="protein sequence ID" value="CAK0883219.1"/>
    <property type="molecule type" value="Genomic_DNA"/>
</dbReference>
<reference evidence="2" key="1">
    <citation type="submission" date="2023-10" db="EMBL/GenBank/DDBJ databases">
        <authorList>
            <person name="Chen Y."/>
            <person name="Shah S."/>
            <person name="Dougan E. K."/>
            <person name="Thang M."/>
            <person name="Chan C."/>
        </authorList>
    </citation>
    <scope>NUCLEOTIDE SEQUENCE [LARGE SCALE GENOMIC DNA]</scope>
</reference>
<dbReference type="Proteomes" id="UP001189429">
    <property type="component" value="Unassembled WGS sequence"/>
</dbReference>
<feature type="region of interest" description="Disordered" evidence="1">
    <location>
        <begin position="144"/>
        <end position="183"/>
    </location>
</feature>
<feature type="non-terminal residue" evidence="2">
    <location>
        <position position="1"/>
    </location>
</feature>
<evidence type="ECO:0000313" key="2">
    <source>
        <dbReference type="EMBL" id="CAK0883219.1"/>
    </source>
</evidence>
<protein>
    <submittedName>
        <fullName evidence="2">Uncharacterized protein</fullName>
    </submittedName>
</protein>
<accession>A0ABN9WEF5</accession>
<evidence type="ECO:0000256" key="1">
    <source>
        <dbReference type="SAM" id="MobiDB-lite"/>
    </source>
</evidence>
<organism evidence="2 3">
    <name type="scientific">Prorocentrum cordatum</name>
    <dbReference type="NCBI Taxonomy" id="2364126"/>
    <lineage>
        <taxon>Eukaryota</taxon>
        <taxon>Sar</taxon>
        <taxon>Alveolata</taxon>
        <taxon>Dinophyceae</taxon>
        <taxon>Prorocentrales</taxon>
        <taxon>Prorocentraceae</taxon>
        <taxon>Prorocentrum</taxon>
    </lineage>
</organism>
<feature type="compositionally biased region" description="Low complexity" evidence="1">
    <location>
        <begin position="144"/>
        <end position="159"/>
    </location>
</feature>
<gene>
    <name evidence="2" type="ORF">PCOR1329_LOCUS65479</name>
</gene>
<keyword evidence="3" id="KW-1185">Reference proteome</keyword>